<dbReference type="InterPro" id="IPR013786">
    <property type="entry name" value="AcylCoA_DH/ox_N"/>
</dbReference>
<dbReference type="Gene3D" id="2.40.110.10">
    <property type="entry name" value="Butyryl-CoA Dehydrogenase, subunit A, domain 2"/>
    <property type="match status" value="1"/>
</dbReference>
<sequence>MPDTAATDTTSVARKPLPADLQAWLEAHTQQLDTAQELAGAVLPQLAAAGLFRIGVPEALGGSGGDVRDAIDAIAAVAEQSLTSAFVFWGHRTFIEYVLQSSNDALKARWLQPLLAGEHAGATGLSNAMKFLSGIESLQITAAQAGDGWQLDGGLAWITNLRKEGFVAAAAVNMPNGAPPAVMAFAGDAPGVTRSPDLDLMALRGSNTAAVWLNAVPAGAADVIALDARKFLPAVRPAFLGMQCGMSIGLARASLRSALALCAKTRNTLTDRVLELQTALDDAVARLLEGVHDGRFQSAAAPMFRLRITLAEIVQAAVMLELQASGGRAYLRDHGLDFARRWRESAFIPIVTPSLTQLQIELQKQSAAGPASATE</sequence>
<dbReference type="GO" id="GO:0003995">
    <property type="term" value="F:acyl-CoA dehydrogenase activity"/>
    <property type="evidence" value="ECO:0007669"/>
    <property type="project" value="TreeGrafter"/>
</dbReference>
<dbReference type="SUPFAM" id="SSF47203">
    <property type="entry name" value="Acyl-CoA dehydrogenase C-terminal domain-like"/>
    <property type="match status" value="1"/>
</dbReference>
<dbReference type="InterPro" id="IPR046373">
    <property type="entry name" value="Acyl-CoA_Oxase/DH_mid-dom_sf"/>
</dbReference>
<dbReference type="RefSeq" id="WP_145647441.1">
    <property type="nucleotide sequence ID" value="NZ_VLLB01000001.1"/>
</dbReference>
<comment type="caution">
    <text evidence="2">The sequence shown here is derived from an EMBL/GenBank/DDBJ whole genome shotgun (WGS) entry which is preliminary data.</text>
</comment>
<dbReference type="AlphaFoldDB" id="A0A562RLD4"/>
<proteinExistence type="predicted"/>
<dbReference type="OrthoDB" id="2564795at2"/>
<dbReference type="EMBL" id="VLLB01000001">
    <property type="protein sequence ID" value="TWI69703.1"/>
    <property type="molecule type" value="Genomic_DNA"/>
</dbReference>
<dbReference type="Proteomes" id="UP000318431">
    <property type="component" value="Unassembled WGS sequence"/>
</dbReference>
<dbReference type="InterPro" id="IPR009100">
    <property type="entry name" value="AcylCoA_DH/oxidase_NM_dom_sf"/>
</dbReference>
<accession>A0A562RLD4</accession>
<dbReference type="PANTHER" id="PTHR43884">
    <property type="entry name" value="ACYL-COA DEHYDROGENASE"/>
    <property type="match status" value="1"/>
</dbReference>
<gene>
    <name evidence="2" type="ORF">IP91_00776</name>
</gene>
<protein>
    <submittedName>
        <fullName evidence="2">Alkylation response protein AidB-like acyl-CoA dehydrogenase</fullName>
    </submittedName>
</protein>
<dbReference type="InterPro" id="IPR036250">
    <property type="entry name" value="AcylCo_DH-like_C"/>
</dbReference>
<keyword evidence="3" id="KW-1185">Reference proteome</keyword>
<evidence type="ECO:0000313" key="3">
    <source>
        <dbReference type="Proteomes" id="UP000318431"/>
    </source>
</evidence>
<dbReference type="Pfam" id="PF02771">
    <property type="entry name" value="Acyl-CoA_dh_N"/>
    <property type="match status" value="1"/>
</dbReference>
<dbReference type="Gene3D" id="1.10.540.10">
    <property type="entry name" value="Acyl-CoA dehydrogenase/oxidase, N-terminal domain"/>
    <property type="match status" value="1"/>
</dbReference>
<dbReference type="InterPro" id="IPR037069">
    <property type="entry name" value="AcylCoA_DH/ox_N_sf"/>
</dbReference>
<organism evidence="2 3">
    <name type="scientific">Pseudoduganella lurida</name>
    <dbReference type="NCBI Taxonomy" id="1036180"/>
    <lineage>
        <taxon>Bacteria</taxon>
        <taxon>Pseudomonadati</taxon>
        <taxon>Pseudomonadota</taxon>
        <taxon>Betaproteobacteria</taxon>
        <taxon>Burkholderiales</taxon>
        <taxon>Oxalobacteraceae</taxon>
        <taxon>Telluria group</taxon>
        <taxon>Pseudoduganella</taxon>
    </lineage>
</organism>
<evidence type="ECO:0000259" key="1">
    <source>
        <dbReference type="Pfam" id="PF02771"/>
    </source>
</evidence>
<feature type="domain" description="Acyl-CoA dehydrogenase/oxidase N-terminal" evidence="1">
    <location>
        <begin position="25"/>
        <end position="118"/>
    </location>
</feature>
<evidence type="ECO:0000313" key="2">
    <source>
        <dbReference type="EMBL" id="TWI69703.1"/>
    </source>
</evidence>
<name>A0A562RLD4_9BURK</name>
<reference evidence="2 3" key="1">
    <citation type="journal article" date="2015" name="Stand. Genomic Sci.">
        <title>Genomic Encyclopedia of Bacterial and Archaeal Type Strains, Phase III: the genomes of soil and plant-associated and newly described type strains.</title>
        <authorList>
            <person name="Whitman W.B."/>
            <person name="Woyke T."/>
            <person name="Klenk H.P."/>
            <person name="Zhou Y."/>
            <person name="Lilburn T.G."/>
            <person name="Beck B.J."/>
            <person name="De Vos P."/>
            <person name="Vandamme P."/>
            <person name="Eisen J.A."/>
            <person name="Garrity G."/>
            <person name="Hugenholtz P."/>
            <person name="Kyrpides N.C."/>
        </authorList>
    </citation>
    <scope>NUCLEOTIDE SEQUENCE [LARGE SCALE GENOMIC DNA]</scope>
    <source>
        <strain evidence="2 3">CGMCC 1.10822</strain>
    </source>
</reference>
<dbReference type="PANTHER" id="PTHR43884:SF12">
    <property type="entry name" value="ISOVALERYL-COA DEHYDROGENASE, MITOCHONDRIAL-RELATED"/>
    <property type="match status" value="1"/>
</dbReference>
<dbReference type="GO" id="GO:0050660">
    <property type="term" value="F:flavin adenine dinucleotide binding"/>
    <property type="evidence" value="ECO:0007669"/>
    <property type="project" value="InterPro"/>
</dbReference>
<dbReference type="SUPFAM" id="SSF56645">
    <property type="entry name" value="Acyl-CoA dehydrogenase NM domain-like"/>
    <property type="match status" value="1"/>
</dbReference>